<organism evidence="1 2">
    <name type="scientific">Thalassoglobus neptunius</name>
    <dbReference type="NCBI Taxonomy" id="1938619"/>
    <lineage>
        <taxon>Bacteria</taxon>
        <taxon>Pseudomonadati</taxon>
        <taxon>Planctomycetota</taxon>
        <taxon>Planctomycetia</taxon>
        <taxon>Planctomycetales</taxon>
        <taxon>Planctomycetaceae</taxon>
        <taxon>Thalassoglobus</taxon>
    </lineage>
</organism>
<keyword evidence="2" id="KW-1185">Reference proteome</keyword>
<protein>
    <submittedName>
        <fullName evidence="1">Uncharacterized protein</fullName>
    </submittedName>
</protein>
<dbReference type="AlphaFoldDB" id="A0A5C5X7L7"/>
<dbReference type="Proteomes" id="UP000317243">
    <property type="component" value="Unassembled WGS sequence"/>
</dbReference>
<sequence length="95" mass="10194">MLLTASCVLRRINIVVSNAFLKVVEMAFQVGHAPSATCPSPTAFAELTGAAGFGDSHVIQNLAFRNMETQTNRVIKLHISPFVDQPKQLSPAATV</sequence>
<reference evidence="1 2" key="1">
    <citation type="submission" date="2019-02" db="EMBL/GenBank/DDBJ databases">
        <title>Deep-cultivation of Planctomycetes and their phenomic and genomic characterization uncovers novel biology.</title>
        <authorList>
            <person name="Wiegand S."/>
            <person name="Jogler M."/>
            <person name="Boedeker C."/>
            <person name="Pinto D."/>
            <person name="Vollmers J."/>
            <person name="Rivas-Marin E."/>
            <person name="Kohn T."/>
            <person name="Peeters S.H."/>
            <person name="Heuer A."/>
            <person name="Rast P."/>
            <person name="Oberbeckmann S."/>
            <person name="Bunk B."/>
            <person name="Jeske O."/>
            <person name="Meyerdierks A."/>
            <person name="Storesund J.E."/>
            <person name="Kallscheuer N."/>
            <person name="Luecker S."/>
            <person name="Lage O.M."/>
            <person name="Pohl T."/>
            <person name="Merkel B.J."/>
            <person name="Hornburger P."/>
            <person name="Mueller R.-W."/>
            <person name="Bruemmer F."/>
            <person name="Labrenz M."/>
            <person name="Spormann A.M."/>
            <person name="Op Den Camp H."/>
            <person name="Overmann J."/>
            <person name="Amann R."/>
            <person name="Jetten M.S.M."/>
            <person name="Mascher T."/>
            <person name="Medema M.H."/>
            <person name="Devos D.P."/>
            <person name="Kaster A.-K."/>
            <person name="Ovreas L."/>
            <person name="Rohde M."/>
            <person name="Galperin M.Y."/>
            <person name="Jogler C."/>
        </authorList>
    </citation>
    <scope>NUCLEOTIDE SEQUENCE [LARGE SCALE GENOMIC DNA]</scope>
    <source>
        <strain evidence="1 2">KOR42</strain>
    </source>
</reference>
<gene>
    <name evidence="1" type="ORF">KOR42_24350</name>
</gene>
<evidence type="ECO:0000313" key="1">
    <source>
        <dbReference type="EMBL" id="TWT59046.1"/>
    </source>
</evidence>
<comment type="caution">
    <text evidence="1">The sequence shown here is derived from an EMBL/GenBank/DDBJ whole genome shotgun (WGS) entry which is preliminary data.</text>
</comment>
<evidence type="ECO:0000313" key="2">
    <source>
        <dbReference type="Proteomes" id="UP000317243"/>
    </source>
</evidence>
<name>A0A5C5X7L7_9PLAN</name>
<proteinExistence type="predicted"/>
<accession>A0A5C5X7L7</accession>
<dbReference type="EMBL" id="SIHI01000001">
    <property type="protein sequence ID" value="TWT59046.1"/>
    <property type="molecule type" value="Genomic_DNA"/>
</dbReference>